<dbReference type="EMBL" id="BQKI01000011">
    <property type="protein sequence ID" value="GJN04953.1"/>
    <property type="molecule type" value="Genomic_DNA"/>
</dbReference>
<keyword evidence="6" id="KW-0175">Coiled coil</keyword>
<dbReference type="InterPro" id="IPR027417">
    <property type="entry name" value="P-loop_NTPase"/>
</dbReference>
<dbReference type="InterPro" id="IPR038005">
    <property type="entry name" value="RX-like_CC"/>
</dbReference>
<dbReference type="Gene3D" id="3.40.50.300">
    <property type="entry name" value="P-loop containing nucleotide triphosphate hydrolases"/>
    <property type="match status" value="1"/>
</dbReference>
<keyword evidence="3" id="KW-0677">Repeat</keyword>
<keyword evidence="11" id="KW-1185">Reference proteome</keyword>
<dbReference type="GO" id="GO:0006952">
    <property type="term" value="P:defense response"/>
    <property type="evidence" value="ECO:0007669"/>
    <property type="project" value="UniProtKB-KW"/>
</dbReference>
<evidence type="ECO:0000256" key="6">
    <source>
        <dbReference type="ARBA" id="ARBA00023054"/>
    </source>
</evidence>
<dbReference type="SUPFAM" id="SSF52540">
    <property type="entry name" value="P-loop containing nucleoside triphosphate hydrolases"/>
    <property type="match status" value="1"/>
</dbReference>
<accession>A0AAV5D3K1</accession>
<dbReference type="InterPro" id="IPR041118">
    <property type="entry name" value="Rx_N"/>
</dbReference>
<keyword evidence="2" id="KW-0433">Leucine-rich repeat</keyword>
<dbReference type="InterPro" id="IPR032675">
    <property type="entry name" value="LRR_dom_sf"/>
</dbReference>
<evidence type="ECO:0000256" key="1">
    <source>
        <dbReference type="ARBA" id="ARBA00008894"/>
    </source>
</evidence>
<keyword evidence="4" id="KW-0547">Nucleotide-binding</keyword>
<dbReference type="Pfam" id="PF00931">
    <property type="entry name" value="NB-ARC"/>
    <property type="match status" value="1"/>
</dbReference>
<protein>
    <submittedName>
        <fullName evidence="10">Uncharacterized protein</fullName>
    </submittedName>
</protein>
<reference evidence="10" key="1">
    <citation type="journal article" date="2018" name="DNA Res.">
        <title>Multiple hybrid de novo genome assembly of finger millet, an orphan allotetraploid crop.</title>
        <authorList>
            <person name="Hatakeyama M."/>
            <person name="Aluri S."/>
            <person name="Balachadran M.T."/>
            <person name="Sivarajan S.R."/>
            <person name="Patrignani A."/>
            <person name="Gruter S."/>
            <person name="Poveda L."/>
            <person name="Shimizu-Inatsugi R."/>
            <person name="Baeten J."/>
            <person name="Francoijs K.J."/>
            <person name="Nataraja K.N."/>
            <person name="Reddy Y.A.N."/>
            <person name="Phadnis S."/>
            <person name="Ravikumar R.L."/>
            <person name="Schlapbach R."/>
            <person name="Sreeman S.M."/>
            <person name="Shimizu K.K."/>
        </authorList>
    </citation>
    <scope>NUCLEOTIDE SEQUENCE</scope>
</reference>
<evidence type="ECO:0000259" key="7">
    <source>
        <dbReference type="Pfam" id="PF00931"/>
    </source>
</evidence>
<dbReference type="GO" id="GO:0043531">
    <property type="term" value="F:ADP binding"/>
    <property type="evidence" value="ECO:0007669"/>
    <property type="project" value="InterPro"/>
</dbReference>
<organism evidence="10 11">
    <name type="scientific">Eleusine coracana subsp. coracana</name>
    <dbReference type="NCBI Taxonomy" id="191504"/>
    <lineage>
        <taxon>Eukaryota</taxon>
        <taxon>Viridiplantae</taxon>
        <taxon>Streptophyta</taxon>
        <taxon>Embryophyta</taxon>
        <taxon>Tracheophyta</taxon>
        <taxon>Spermatophyta</taxon>
        <taxon>Magnoliopsida</taxon>
        <taxon>Liliopsida</taxon>
        <taxon>Poales</taxon>
        <taxon>Poaceae</taxon>
        <taxon>PACMAD clade</taxon>
        <taxon>Chloridoideae</taxon>
        <taxon>Cynodonteae</taxon>
        <taxon>Eleusininae</taxon>
        <taxon>Eleusine</taxon>
    </lineage>
</organism>
<dbReference type="Proteomes" id="UP001054889">
    <property type="component" value="Unassembled WGS sequence"/>
</dbReference>
<dbReference type="SMART" id="SM00369">
    <property type="entry name" value="LRR_TYP"/>
    <property type="match status" value="2"/>
</dbReference>
<feature type="domain" description="Disease resistance N-terminal" evidence="8">
    <location>
        <begin position="8"/>
        <end position="91"/>
    </location>
</feature>
<evidence type="ECO:0000256" key="3">
    <source>
        <dbReference type="ARBA" id="ARBA00022737"/>
    </source>
</evidence>
<reference evidence="10" key="2">
    <citation type="submission" date="2021-12" db="EMBL/GenBank/DDBJ databases">
        <title>Resequencing data analysis of finger millet.</title>
        <authorList>
            <person name="Hatakeyama M."/>
            <person name="Aluri S."/>
            <person name="Balachadran M.T."/>
            <person name="Sivarajan S.R."/>
            <person name="Poveda L."/>
            <person name="Shimizu-Inatsugi R."/>
            <person name="Schlapbach R."/>
            <person name="Sreeman S.M."/>
            <person name="Shimizu K.K."/>
        </authorList>
    </citation>
    <scope>NUCLEOTIDE SEQUENCE</scope>
</reference>
<dbReference type="Gene3D" id="3.80.10.10">
    <property type="entry name" value="Ribonuclease Inhibitor"/>
    <property type="match status" value="1"/>
</dbReference>
<dbReference type="InterPro" id="IPR003591">
    <property type="entry name" value="Leu-rich_rpt_typical-subtyp"/>
</dbReference>
<comment type="similarity">
    <text evidence="1">Belongs to the disease resistance NB-LRR family.</text>
</comment>
<feature type="domain" description="Disease resistance R13L4/SHOC-2-like LRR" evidence="9">
    <location>
        <begin position="260"/>
        <end position="561"/>
    </location>
</feature>
<dbReference type="GO" id="GO:0051707">
    <property type="term" value="P:response to other organism"/>
    <property type="evidence" value="ECO:0007669"/>
    <property type="project" value="UniProtKB-ARBA"/>
</dbReference>
<evidence type="ECO:0000313" key="11">
    <source>
        <dbReference type="Proteomes" id="UP001054889"/>
    </source>
</evidence>
<dbReference type="InterPro" id="IPR055414">
    <property type="entry name" value="LRR_R13L4/SHOC2-like"/>
</dbReference>
<evidence type="ECO:0000313" key="10">
    <source>
        <dbReference type="EMBL" id="GJN04953.1"/>
    </source>
</evidence>
<dbReference type="SUPFAM" id="SSF52047">
    <property type="entry name" value="RNI-like"/>
    <property type="match status" value="1"/>
</dbReference>
<gene>
    <name evidence="10" type="primary">ga22538</name>
    <name evidence="10" type="ORF">PR202_ga22538</name>
</gene>
<dbReference type="PANTHER" id="PTHR19338:SF53">
    <property type="entry name" value="RX N-TERMINAL DOMAIN-CONTAINING PROTEIN"/>
    <property type="match status" value="1"/>
</dbReference>
<dbReference type="InterPro" id="IPR002182">
    <property type="entry name" value="NB-ARC"/>
</dbReference>
<keyword evidence="5" id="KW-0611">Plant defense</keyword>
<evidence type="ECO:0000256" key="2">
    <source>
        <dbReference type="ARBA" id="ARBA00022614"/>
    </source>
</evidence>
<evidence type="ECO:0000259" key="9">
    <source>
        <dbReference type="Pfam" id="PF23598"/>
    </source>
</evidence>
<evidence type="ECO:0000256" key="5">
    <source>
        <dbReference type="ARBA" id="ARBA00022821"/>
    </source>
</evidence>
<comment type="caution">
    <text evidence="10">The sequence shown here is derived from an EMBL/GenBank/DDBJ whole genome shotgun (WGS) entry which is preliminary data.</text>
</comment>
<dbReference type="AlphaFoldDB" id="A0AAV5D3K1"/>
<dbReference type="Pfam" id="PF23598">
    <property type="entry name" value="LRR_14"/>
    <property type="match status" value="1"/>
</dbReference>
<evidence type="ECO:0000259" key="8">
    <source>
        <dbReference type="Pfam" id="PF18052"/>
    </source>
</evidence>
<feature type="domain" description="NB-ARC" evidence="7">
    <location>
        <begin position="172"/>
        <end position="246"/>
    </location>
</feature>
<dbReference type="Pfam" id="PF18052">
    <property type="entry name" value="Rx_N"/>
    <property type="match status" value="1"/>
</dbReference>
<evidence type="ECO:0000256" key="4">
    <source>
        <dbReference type="ARBA" id="ARBA00022741"/>
    </source>
</evidence>
<name>A0AAV5D3K1_ELECO</name>
<proteinExistence type="inferred from homology"/>
<dbReference type="PANTHER" id="PTHR19338">
    <property type="entry name" value="TRANSLOCASE OF INNER MITOCHONDRIAL MEMBRANE 13 HOMOLOG"/>
    <property type="match status" value="1"/>
</dbReference>
<sequence>MDVILGALPNLLPKLGELLVGEYKLQKGMKGEIRFIQAELQSMKGALEKISSTPRDQLDNQDKIWAMDVRELSYDIEDSVDAFMVHGKGSELTGPRGFKIFIDRCYDLLTQFQVRRSIATEIRDIKRRVIEVSERRDRYKIDTATAKPVTIDPRVFVQYKNVTELVGIDEARDEVIKILMEGNEVYRKEDKIISIVGFGGLGKTTLANMVYGKLRAQFDCTAFVSVSQTPDMDKIFKDMLYQLSDRCIAGINVINELKEFLKQKSLKCLGNLVHLRYLGLSNTSIAQLPEDIGNLRFLQTLDLRRNRILRLPSTIIDLKHLMCLRVDAWTTVPNGIGSLTSLEELSKLSIDSSMDIIEDMGHLTKLRVLNVDFLAEWNESIKNSLVESLSKLQKLRSIDISIFGECNLDAWVVPRRLCRFAAPTRRLGYWFSKLPYWMNPSLLHLAFLSITLRELQQKDLEILGRLPALRNLDLECELHGFIGPVVFQKKTMPKLTNLRYMFPVREIAGINGYFDLGLKNLPSLENVTVWFRSGGASEEEVKEAASVLRHVVEVHPNHPRLVIPW</sequence>
<dbReference type="CDD" id="cd14798">
    <property type="entry name" value="RX-CC_like"/>
    <property type="match status" value="1"/>
</dbReference>
<dbReference type="Gene3D" id="1.20.5.4130">
    <property type="match status" value="1"/>
</dbReference>